<dbReference type="EC" id="3.6.1.7" evidence="1"/>
<dbReference type="GO" id="GO:0003998">
    <property type="term" value="F:acylphosphatase activity"/>
    <property type="evidence" value="ECO:0007669"/>
    <property type="project" value="UniProtKB-EC"/>
</dbReference>
<evidence type="ECO:0000256" key="1">
    <source>
        <dbReference type="PROSITE-ProRule" id="PRU00520"/>
    </source>
</evidence>
<dbReference type="SUPFAM" id="SSF54975">
    <property type="entry name" value="Acylphosphatase/BLUF domain-like"/>
    <property type="match status" value="1"/>
</dbReference>
<dbReference type="eggNOG" id="arCOG01674">
    <property type="taxonomic scope" value="Archaea"/>
</dbReference>
<dbReference type="KEGG" id="acj:ACAM_0998"/>
<dbReference type="PANTHER" id="PTHR47268:SF4">
    <property type="entry name" value="ACYLPHOSPHATASE"/>
    <property type="match status" value="1"/>
</dbReference>
<dbReference type="EMBL" id="AP012489">
    <property type="protein sequence ID" value="BAN90467.1"/>
    <property type="molecule type" value="Genomic_DNA"/>
</dbReference>
<dbReference type="InterPro" id="IPR036046">
    <property type="entry name" value="Acylphosphatase-like_dom_sf"/>
</dbReference>
<sequence length="100" mass="11301">MAVPSVKDSMVRARIVVRGVVQGVFFRASMREEARRLGLSGWVRNLPDGESVEAVVEGEGEAVERLICWALRGPPAARVKELRVELKPYRGEFRGFEIRY</sequence>
<dbReference type="AlphaFoldDB" id="U3TAA8"/>
<dbReference type="InterPro" id="IPR020456">
    <property type="entry name" value="Acylphosphatase"/>
</dbReference>
<evidence type="ECO:0000256" key="2">
    <source>
        <dbReference type="RuleBase" id="RU004168"/>
    </source>
</evidence>
<protein>
    <recommendedName>
        <fullName evidence="1">acylphosphatase</fullName>
        <ecNumber evidence="1">3.6.1.7</ecNumber>
    </recommendedName>
</protein>
<gene>
    <name evidence="4" type="ORF">ACAM_0998</name>
</gene>
<organism evidence="4 5">
    <name type="scientific">Aeropyrum camini SY1 = JCM 12091</name>
    <dbReference type="NCBI Taxonomy" id="1198449"/>
    <lineage>
        <taxon>Archaea</taxon>
        <taxon>Thermoproteota</taxon>
        <taxon>Thermoprotei</taxon>
        <taxon>Desulfurococcales</taxon>
        <taxon>Desulfurococcaceae</taxon>
        <taxon>Aeropyrum</taxon>
    </lineage>
</organism>
<evidence type="ECO:0000259" key="3">
    <source>
        <dbReference type="PROSITE" id="PS51160"/>
    </source>
</evidence>
<name>U3TAA8_9CREN</name>
<proteinExistence type="inferred from homology"/>
<dbReference type="Gene3D" id="3.30.70.100">
    <property type="match status" value="1"/>
</dbReference>
<dbReference type="STRING" id="1198449.ACAM_0998"/>
<feature type="domain" description="Acylphosphatase-like" evidence="3">
    <location>
        <begin position="12"/>
        <end position="100"/>
    </location>
</feature>
<keyword evidence="5" id="KW-1185">Reference proteome</keyword>
<feature type="active site" evidence="1">
    <location>
        <position position="45"/>
    </location>
</feature>
<dbReference type="Pfam" id="PF00708">
    <property type="entry name" value="Acylphosphatase"/>
    <property type="match status" value="1"/>
</dbReference>
<accession>U3TAA8</accession>
<reference evidence="4 5" key="1">
    <citation type="journal article" date="2013" name="Appl. Environ. Microbiol.">
        <title>Variation of the Virus-Related Elements within Syntenic Genomes of the Hyperthermophilic Archaeon Aeropyrum.</title>
        <authorList>
            <person name="Daifuku T."/>
            <person name="Yoshida T."/>
            <person name="Kitamura T."/>
            <person name="Kawaichi S."/>
            <person name="Inoue T."/>
            <person name="Nomura K."/>
            <person name="Yoshida Y."/>
            <person name="Kuno S."/>
            <person name="Sako Y."/>
        </authorList>
    </citation>
    <scope>NUCLEOTIDE SEQUENCE [LARGE SCALE GENOMIC DNA]</scope>
    <source>
        <strain evidence="4 5">SY1</strain>
    </source>
</reference>
<dbReference type="InterPro" id="IPR017968">
    <property type="entry name" value="Acylphosphatase_CS"/>
</dbReference>
<dbReference type="PROSITE" id="PS00150">
    <property type="entry name" value="ACYLPHOSPHATASE_1"/>
    <property type="match status" value="1"/>
</dbReference>
<keyword evidence="1 4" id="KW-0378">Hydrolase</keyword>
<evidence type="ECO:0000313" key="4">
    <source>
        <dbReference type="EMBL" id="BAN90467.1"/>
    </source>
</evidence>
<dbReference type="PROSITE" id="PS51160">
    <property type="entry name" value="ACYLPHOSPHATASE_3"/>
    <property type="match status" value="1"/>
</dbReference>
<feature type="active site" evidence="1">
    <location>
        <position position="27"/>
    </location>
</feature>
<comment type="catalytic activity">
    <reaction evidence="1">
        <text>an acyl phosphate + H2O = a carboxylate + phosphate + H(+)</text>
        <dbReference type="Rhea" id="RHEA:14965"/>
        <dbReference type="ChEBI" id="CHEBI:15377"/>
        <dbReference type="ChEBI" id="CHEBI:15378"/>
        <dbReference type="ChEBI" id="CHEBI:29067"/>
        <dbReference type="ChEBI" id="CHEBI:43474"/>
        <dbReference type="ChEBI" id="CHEBI:59918"/>
        <dbReference type="EC" id="3.6.1.7"/>
    </reaction>
</comment>
<dbReference type="InterPro" id="IPR001792">
    <property type="entry name" value="Acylphosphatase-like_dom"/>
</dbReference>
<evidence type="ECO:0000313" key="5">
    <source>
        <dbReference type="Proteomes" id="UP000016887"/>
    </source>
</evidence>
<dbReference type="PATRIC" id="fig|1198449.6.peg.1008"/>
<dbReference type="Proteomes" id="UP000016887">
    <property type="component" value="Chromosome"/>
</dbReference>
<comment type="similarity">
    <text evidence="2">Belongs to the acylphosphatase family.</text>
</comment>
<dbReference type="PANTHER" id="PTHR47268">
    <property type="entry name" value="ACYLPHOSPHATASE"/>
    <property type="match status" value="1"/>
</dbReference>